<dbReference type="EMBL" id="CAGKOT010000085">
    <property type="protein sequence ID" value="CAB5393835.1"/>
    <property type="molecule type" value="Genomic_DNA"/>
</dbReference>
<organism evidence="1 2">
    <name type="scientific">Rhizophagus irregularis</name>
    <dbReference type="NCBI Taxonomy" id="588596"/>
    <lineage>
        <taxon>Eukaryota</taxon>
        <taxon>Fungi</taxon>
        <taxon>Fungi incertae sedis</taxon>
        <taxon>Mucoromycota</taxon>
        <taxon>Glomeromycotina</taxon>
        <taxon>Glomeromycetes</taxon>
        <taxon>Glomerales</taxon>
        <taxon>Glomeraceae</taxon>
        <taxon>Rhizophagus</taxon>
    </lineage>
</organism>
<dbReference type="VEuPathDB" id="FungiDB:FUN_022590"/>
<comment type="caution">
    <text evidence="1">The sequence shown here is derived from an EMBL/GenBank/DDBJ whole genome shotgun (WGS) entry which is preliminary data.</text>
</comment>
<sequence length="129" mass="15499">MLRRKKIIKLDRSVEFPPRDGKICGEQGVFIKNFEEYIFVPDKTNNSGFDMTIFEKVGGGHIALNIECRFFYPERSTTLKSKDIREKYNLMKDKYRYHVKQEKNQNVTRKQRKDSKVELVNRLYSDRRI</sequence>
<dbReference type="AlphaFoldDB" id="A0A2I1EUD5"/>
<name>A0A2I1EUD5_9GLOM</name>
<proteinExistence type="predicted"/>
<gene>
    <name evidence="1" type="ORF">CHRIB12_LOCUS23039</name>
</gene>
<evidence type="ECO:0000313" key="2">
    <source>
        <dbReference type="Proteomes" id="UP000684084"/>
    </source>
</evidence>
<accession>A0A2I1EUD5</accession>
<dbReference type="VEuPathDB" id="FungiDB:RhiirFUN_013652"/>
<reference evidence="1" key="1">
    <citation type="submission" date="2020-05" db="EMBL/GenBank/DDBJ databases">
        <authorList>
            <person name="Rincon C."/>
            <person name="Sanders R I."/>
            <person name="Robbins C."/>
            <person name="Chaturvedi A."/>
        </authorList>
    </citation>
    <scope>NUCLEOTIDE SEQUENCE</scope>
    <source>
        <strain evidence="1">CHB12</strain>
    </source>
</reference>
<protein>
    <submittedName>
        <fullName evidence="1">Uncharacterized protein</fullName>
    </submittedName>
</protein>
<dbReference type="OrthoDB" id="2370729at2759"/>
<evidence type="ECO:0000313" key="1">
    <source>
        <dbReference type="EMBL" id="CAB5393835.1"/>
    </source>
</evidence>
<dbReference type="Proteomes" id="UP000684084">
    <property type="component" value="Unassembled WGS sequence"/>
</dbReference>